<name>A0A3M7QS49_BRAPC</name>
<dbReference type="EMBL" id="REGN01005271">
    <property type="protein sequence ID" value="RNA14039.1"/>
    <property type="molecule type" value="Genomic_DNA"/>
</dbReference>
<accession>A0A3M7QS49</accession>
<proteinExistence type="predicted"/>
<dbReference type="Proteomes" id="UP000276133">
    <property type="component" value="Unassembled WGS sequence"/>
</dbReference>
<dbReference type="AlphaFoldDB" id="A0A3M7QS49"/>
<organism evidence="1 2">
    <name type="scientific">Brachionus plicatilis</name>
    <name type="common">Marine rotifer</name>
    <name type="synonym">Brachionus muelleri</name>
    <dbReference type="NCBI Taxonomy" id="10195"/>
    <lineage>
        <taxon>Eukaryota</taxon>
        <taxon>Metazoa</taxon>
        <taxon>Spiralia</taxon>
        <taxon>Gnathifera</taxon>
        <taxon>Rotifera</taxon>
        <taxon>Eurotatoria</taxon>
        <taxon>Monogononta</taxon>
        <taxon>Pseudotrocha</taxon>
        <taxon>Ploima</taxon>
        <taxon>Brachionidae</taxon>
        <taxon>Brachionus</taxon>
    </lineage>
</organism>
<protein>
    <submittedName>
        <fullName evidence="1">Uncharacterized protein</fullName>
    </submittedName>
</protein>
<sequence length="83" mass="9752">MKNTRNNTAIKCNENFCSILEQGIFANLKEQNYFLTVKNPSFQLKLVNHNISAEALVGFLKFLFRCINFKANYKEVPREHYYA</sequence>
<evidence type="ECO:0000313" key="1">
    <source>
        <dbReference type="EMBL" id="RNA14039.1"/>
    </source>
</evidence>
<reference evidence="1 2" key="1">
    <citation type="journal article" date="2018" name="Sci. Rep.">
        <title>Genomic signatures of local adaptation to the degree of environmental predictability in rotifers.</title>
        <authorList>
            <person name="Franch-Gras L."/>
            <person name="Hahn C."/>
            <person name="Garcia-Roger E.M."/>
            <person name="Carmona M.J."/>
            <person name="Serra M."/>
            <person name="Gomez A."/>
        </authorList>
    </citation>
    <scope>NUCLEOTIDE SEQUENCE [LARGE SCALE GENOMIC DNA]</scope>
    <source>
        <strain evidence="1">HYR1</strain>
    </source>
</reference>
<evidence type="ECO:0000313" key="2">
    <source>
        <dbReference type="Proteomes" id="UP000276133"/>
    </source>
</evidence>
<gene>
    <name evidence="1" type="ORF">BpHYR1_044444</name>
</gene>
<comment type="caution">
    <text evidence="1">The sequence shown here is derived from an EMBL/GenBank/DDBJ whole genome shotgun (WGS) entry which is preliminary data.</text>
</comment>
<keyword evidence="2" id="KW-1185">Reference proteome</keyword>